<dbReference type="Proteomes" id="UP000275530">
    <property type="component" value="Unassembled WGS sequence"/>
</dbReference>
<name>A0A6M7THP1_9HYPH</name>
<keyword evidence="6" id="KW-0808">Transferase</keyword>
<evidence type="ECO:0000256" key="5">
    <source>
        <dbReference type="ARBA" id="ARBA00023163"/>
    </source>
</evidence>
<dbReference type="SUPFAM" id="SSF46785">
    <property type="entry name" value="Winged helix' DNA-binding domain"/>
    <property type="match status" value="1"/>
</dbReference>
<evidence type="ECO:0000256" key="4">
    <source>
        <dbReference type="ARBA" id="ARBA00023125"/>
    </source>
</evidence>
<dbReference type="Gene3D" id="3.40.640.10">
    <property type="entry name" value="Type I PLP-dependent aspartate aminotransferase-like (Major domain)"/>
    <property type="match status" value="1"/>
</dbReference>
<keyword evidence="7" id="KW-1185">Reference proteome</keyword>
<dbReference type="GO" id="GO:0003700">
    <property type="term" value="F:DNA-binding transcription factor activity"/>
    <property type="evidence" value="ECO:0007669"/>
    <property type="project" value="InterPro"/>
</dbReference>
<dbReference type="InterPro" id="IPR036390">
    <property type="entry name" value="WH_DNA-bd_sf"/>
</dbReference>
<dbReference type="GO" id="GO:0003677">
    <property type="term" value="F:DNA binding"/>
    <property type="evidence" value="ECO:0007669"/>
    <property type="project" value="UniProtKB-KW"/>
</dbReference>
<gene>
    <name evidence="6" type="ORF">D3242_14040</name>
</gene>
<dbReference type="Pfam" id="PF00392">
    <property type="entry name" value="GntR"/>
    <property type="match status" value="1"/>
</dbReference>
<dbReference type="InterPro" id="IPR000524">
    <property type="entry name" value="Tscrpt_reg_HTH_GntR"/>
</dbReference>
<proteinExistence type="inferred from homology"/>
<dbReference type="SMART" id="SM00345">
    <property type="entry name" value="HTH_GNTR"/>
    <property type="match status" value="1"/>
</dbReference>
<dbReference type="RefSeq" id="WP_019860457.1">
    <property type="nucleotide sequence ID" value="NZ_CP033507.1"/>
</dbReference>
<dbReference type="CDD" id="cd00609">
    <property type="entry name" value="AAT_like"/>
    <property type="match status" value="1"/>
</dbReference>
<evidence type="ECO:0000313" key="6">
    <source>
        <dbReference type="EMBL" id="RJT33672.1"/>
    </source>
</evidence>
<dbReference type="AlphaFoldDB" id="A0A6M7THP1"/>
<keyword evidence="6" id="KW-0032">Aminotransferase</keyword>
<dbReference type="PROSITE" id="PS50949">
    <property type="entry name" value="HTH_GNTR"/>
    <property type="match status" value="1"/>
</dbReference>
<dbReference type="PANTHER" id="PTHR46577">
    <property type="entry name" value="HTH-TYPE TRANSCRIPTIONAL REGULATORY PROTEIN GABR"/>
    <property type="match status" value="1"/>
</dbReference>
<keyword evidence="3" id="KW-0805">Transcription regulation</keyword>
<keyword evidence="5" id="KW-0804">Transcription</keyword>
<accession>A0A6M7THP1</accession>
<dbReference type="InterPro" id="IPR036388">
    <property type="entry name" value="WH-like_DNA-bd_sf"/>
</dbReference>
<dbReference type="InterPro" id="IPR051446">
    <property type="entry name" value="HTH_trans_reg/aminotransferase"/>
</dbReference>
<evidence type="ECO:0000256" key="3">
    <source>
        <dbReference type="ARBA" id="ARBA00023015"/>
    </source>
</evidence>
<reference evidence="6 7" key="1">
    <citation type="submission" date="2018-09" db="EMBL/GenBank/DDBJ databases">
        <title>Mesorhizobium carmichaelinearum sp. nov. isolated from Carmichaelinea spp. root nodules in New Zealand.</title>
        <authorList>
            <person name="De Meyer S.E."/>
        </authorList>
    </citation>
    <scope>NUCLEOTIDE SEQUENCE [LARGE SCALE GENOMIC DNA]</scope>
    <source>
        <strain evidence="6 7">LMG 28313</strain>
    </source>
</reference>
<dbReference type="PANTHER" id="PTHR46577:SF1">
    <property type="entry name" value="HTH-TYPE TRANSCRIPTIONAL REGULATORY PROTEIN GABR"/>
    <property type="match status" value="1"/>
</dbReference>
<keyword evidence="2" id="KW-0663">Pyridoxal phosphate</keyword>
<dbReference type="EMBL" id="QZXA01000005">
    <property type="protein sequence ID" value="RJT33672.1"/>
    <property type="molecule type" value="Genomic_DNA"/>
</dbReference>
<dbReference type="GO" id="GO:0008483">
    <property type="term" value="F:transaminase activity"/>
    <property type="evidence" value="ECO:0007669"/>
    <property type="project" value="UniProtKB-KW"/>
</dbReference>
<dbReference type="InterPro" id="IPR015424">
    <property type="entry name" value="PyrdxlP-dep_Trfase"/>
</dbReference>
<sequence>MKTSFPVDGIALDRDSPANLHRQLYVQLRGLIERRVLPSGHALPSTRVMARDLNVGRNTVIAACDQLALEGYLAIRPRRPSVVMDLPTRSAVAEQMSVEDANPLSRRGQTMLAQPYHHGRPGMLAFHPGMPDPDNFPFNTWSKLLSRRAKFAHIDLFGTYHVKGYPPLCEAIARYLTASRGVKCTAEQIVVTNGAQSAFDLLARLLIDDGDTVWMEEPGYYGAGSAFVSAGAKLAPLRVSNAGWDLDPPDVVPRMIFVTPSCHHPLGITMPMEQRLNLLHMAETWRSWIIEDDYDGEYRFQGQPIPALQGIGASNRVVYVGTFAKILFPAMRLGFMVAPKAIDHTIVSALSVSGQFAPLLTQAALADFMNEGHFTRHLRRMRRLYAERRQFFLESAQRHLGEWLDFHATESGIQVVGIFRDTCSDRAVAEAALQQGINVSALSIQYRHGTQQNGLVMGFAAADAQTTEKTMQKFRTVLQSHFSRMNNSR</sequence>
<dbReference type="InterPro" id="IPR004839">
    <property type="entry name" value="Aminotransferase_I/II_large"/>
</dbReference>
<protein>
    <submittedName>
        <fullName evidence="6">PLP-dependent aminotransferase family protein</fullName>
    </submittedName>
</protein>
<comment type="similarity">
    <text evidence="1">In the C-terminal section; belongs to the class-I pyridoxal-phosphate-dependent aminotransferase family.</text>
</comment>
<evidence type="ECO:0000313" key="7">
    <source>
        <dbReference type="Proteomes" id="UP000275530"/>
    </source>
</evidence>
<organism evidence="6 7">
    <name type="scientific">Mesorhizobium jarvisii</name>
    <dbReference type="NCBI Taxonomy" id="1777867"/>
    <lineage>
        <taxon>Bacteria</taxon>
        <taxon>Pseudomonadati</taxon>
        <taxon>Pseudomonadota</taxon>
        <taxon>Alphaproteobacteria</taxon>
        <taxon>Hyphomicrobiales</taxon>
        <taxon>Phyllobacteriaceae</taxon>
        <taxon>Mesorhizobium</taxon>
    </lineage>
</organism>
<evidence type="ECO:0000256" key="1">
    <source>
        <dbReference type="ARBA" id="ARBA00005384"/>
    </source>
</evidence>
<comment type="caution">
    <text evidence="6">The sequence shown here is derived from an EMBL/GenBank/DDBJ whole genome shotgun (WGS) entry which is preliminary data.</text>
</comment>
<dbReference type="Gene3D" id="1.10.10.10">
    <property type="entry name" value="Winged helix-like DNA-binding domain superfamily/Winged helix DNA-binding domain"/>
    <property type="match status" value="1"/>
</dbReference>
<keyword evidence="4" id="KW-0238">DNA-binding</keyword>
<dbReference type="InterPro" id="IPR015421">
    <property type="entry name" value="PyrdxlP-dep_Trfase_major"/>
</dbReference>
<evidence type="ECO:0000256" key="2">
    <source>
        <dbReference type="ARBA" id="ARBA00022898"/>
    </source>
</evidence>
<dbReference type="SUPFAM" id="SSF53383">
    <property type="entry name" value="PLP-dependent transferases"/>
    <property type="match status" value="1"/>
</dbReference>
<dbReference type="CDD" id="cd07377">
    <property type="entry name" value="WHTH_GntR"/>
    <property type="match status" value="1"/>
</dbReference>
<dbReference type="Pfam" id="PF00155">
    <property type="entry name" value="Aminotran_1_2"/>
    <property type="match status" value="1"/>
</dbReference>
<dbReference type="GO" id="GO:0030170">
    <property type="term" value="F:pyridoxal phosphate binding"/>
    <property type="evidence" value="ECO:0007669"/>
    <property type="project" value="InterPro"/>
</dbReference>